<sequence>MKKYASLEELDPNCVVVYSNEHHSKRKLLGLLDAAAHECAADIHYRLEHGHTPQLDYAFLRIDDAQSLVFLETAISGLAFVHRVIPLYDARRAKQLNHLFDKTFNKSLSPRCLPSDADLRELAELTNYPKLALYFAFFRYYNRWLGGLGVAGALVYYFADEHSWEFSRLFTAVNVLWTIAFVTAWIYSKLGRYESLLGSFPSVYSMIGMPSAPDANMPAAGLLKNLLFLPVIVACTATLLAFQFACFILEIYIGQVYAGPAKALLGLAPTVLISVFVPVLTLLYNKYAVDAFVKLERPVDPAKSRLEKNFALKFCASYVPLLLTLFVYLPFSYLFTPQSKLALAEKYGLPVSATEYVVNTGRHQAQFFYFIVTNSVILFAMDNVVPVLLNRLTERLLTPAETRDHAAKIMAKMDRHGIRDLEIWSIARGYQVGAWGQFDADANFQKLVLQFGYVALFANVWPLAPLILFCVNVVVLKVDYWKATLTSQPKLIPGVAIPSTPTSRSARSDITRETASMGPWNGILRVIGWFGTFVGPTLCAMYRYCALPGVGLVTPLDNRADWHAHNPLYYHWSTMLLVAGAAEHVGIAVFFVLRARYTALAQPVVLGGFVPSLPGDITEKPMNTPSTTGEKAVVADVETIPDATKAKIDEYMEKTGELTQREIRRTDPEPAVPSAVATATATSTGVDTRASPRKSRALSISSSSSSESDAPGTSSTPQLLQQNSSALDLHKVSSVDLRAPIKDVSKLGSSSSEIAGATVPRTIPTSKNYDTRADSTEQEEAETEAEAAVAAVKSITGRSVASAERSAVYANGAVHRSGTKKSVRTAKPSGSAVAAAVASTNTARPRTPEPSDVPTPVKTPEQSPSAIVVTDATGKRTQKAEGKVAGAKDTAANNASLPQPPRVNHASHTADSNSSRTHSPAKDTQSNNSGARRQQQVRSSHKQAAANSTPRPKSMVVNAPGSPASSATANTSTATADSKKHKKRGLFGKLKHVL</sequence>
<keyword evidence="9" id="KW-1185">Reference proteome</keyword>
<feature type="region of interest" description="Disordered" evidence="5">
    <location>
        <begin position="812"/>
        <end position="994"/>
    </location>
</feature>
<keyword evidence="4 6" id="KW-0472">Membrane</keyword>
<protein>
    <submittedName>
        <fullName evidence="8">Ist2 protein</fullName>
    </submittedName>
</protein>
<feature type="compositionally biased region" description="Low complexity" evidence="5">
    <location>
        <begin position="958"/>
        <end position="976"/>
    </location>
</feature>
<dbReference type="InterPro" id="IPR007632">
    <property type="entry name" value="Anoctamin"/>
</dbReference>
<accession>A0AAV5S1A7</accession>
<feature type="compositionally biased region" description="Low complexity" evidence="5">
    <location>
        <begin position="672"/>
        <end position="684"/>
    </location>
</feature>
<comment type="caution">
    <text evidence="8">The sequence shown here is derived from an EMBL/GenBank/DDBJ whole genome shotgun (WGS) entry which is preliminary data.</text>
</comment>
<evidence type="ECO:0000256" key="3">
    <source>
        <dbReference type="ARBA" id="ARBA00022989"/>
    </source>
</evidence>
<feature type="compositionally biased region" description="Basic residues" evidence="5">
    <location>
        <begin position="979"/>
        <end position="994"/>
    </location>
</feature>
<comment type="subcellular location">
    <subcellularLocation>
        <location evidence="1">Membrane</location>
        <topology evidence="1">Multi-pass membrane protein</topology>
    </subcellularLocation>
</comment>
<dbReference type="Proteomes" id="UP001377567">
    <property type="component" value="Unassembled WGS sequence"/>
</dbReference>
<organism evidence="8 9">
    <name type="scientific">Maudiozyma humilis</name>
    <name type="common">Sour dough yeast</name>
    <name type="synonym">Kazachstania humilis</name>
    <dbReference type="NCBI Taxonomy" id="51915"/>
    <lineage>
        <taxon>Eukaryota</taxon>
        <taxon>Fungi</taxon>
        <taxon>Dikarya</taxon>
        <taxon>Ascomycota</taxon>
        <taxon>Saccharomycotina</taxon>
        <taxon>Saccharomycetes</taxon>
        <taxon>Saccharomycetales</taxon>
        <taxon>Saccharomycetaceae</taxon>
        <taxon>Maudiozyma</taxon>
    </lineage>
</organism>
<dbReference type="GO" id="GO:0005254">
    <property type="term" value="F:chloride channel activity"/>
    <property type="evidence" value="ECO:0007669"/>
    <property type="project" value="TreeGrafter"/>
</dbReference>
<name>A0AAV5S1A7_MAUHU</name>
<feature type="transmembrane region" description="Helical" evidence="6">
    <location>
        <begin position="569"/>
        <end position="593"/>
    </location>
</feature>
<gene>
    <name evidence="8" type="ORF">DAKH74_040710</name>
</gene>
<evidence type="ECO:0000256" key="2">
    <source>
        <dbReference type="ARBA" id="ARBA00022692"/>
    </source>
</evidence>
<feature type="domain" description="Anoctamin transmembrane" evidence="7">
    <location>
        <begin position="223"/>
        <end position="595"/>
    </location>
</feature>
<dbReference type="GO" id="GO:0016020">
    <property type="term" value="C:membrane"/>
    <property type="evidence" value="ECO:0007669"/>
    <property type="project" value="UniProtKB-SubCell"/>
</dbReference>
<feature type="compositionally biased region" description="Polar residues" evidence="5">
    <location>
        <begin position="906"/>
        <end position="938"/>
    </location>
</feature>
<feature type="compositionally biased region" description="Low complexity" evidence="5">
    <location>
        <begin position="697"/>
        <end position="715"/>
    </location>
</feature>
<feature type="compositionally biased region" description="Low complexity" evidence="5">
    <location>
        <begin position="831"/>
        <end position="843"/>
    </location>
</feature>
<evidence type="ECO:0000256" key="1">
    <source>
        <dbReference type="ARBA" id="ARBA00004141"/>
    </source>
</evidence>
<reference evidence="8 9" key="1">
    <citation type="journal article" date="2023" name="Elife">
        <title>Identification of key yeast species and microbe-microbe interactions impacting larval growth of Drosophila in the wild.</title>
        <authorList>
            <person name="Mure A."/>
            <person name="Sugiura Y."/>
            <person name="Maeda R."/>
            <person name="Honda K."/>
            <person name="Sakurai N."/>
            <person name="Takahashi Y."/>
            <person name="Watada M."/>
            <person name="Katoh T."/>
            <person name="Gotoh A."/>
            <person name="Gotoh Y."/>
            <person name="Taniguchi I."/>
            <person name="Nakamura K."/>
            <person name="Hayashi T."/>
            <person name="Katayama T."/>
            <person name="Uemura T."/>
            <person name="Hattori Y."/>
        </authorList>
    </citation>
    <scope>NUCLEOTIDE SEQUENCE [LARGE SCALE GENOMIC DNA]</scope>
    <source>
        <strain evidence="8 9">KH-74</strain>
    </source>
</reference>
<feature type="transmembrane region" description="Helical" evidence="6">
    <location>
        <begin position="140"/>
        <end position="159"/>
    </location>
</feature>
<dbReference type="InterPro" id="IPR049452">
    <property type="entry name" value="Anoctamin_TM"/>
</dbReference>
<evidence type="ECO:0000313" key="8">
    <source>
        <dbReference type="EMBL" id="GMM57455.1"/>
    </source>
</evidence>
<keyword evidence="2 6" id="KW-0812">Transmembrane</keyword>
<dbReference type="EMBL" id="BTGD01000013">
    <property type="protein sequence ID" value="GMM57455.1"/>
    <property type="molecule type" value="Genomic_DNA"/>
</dbReference>
<dbReference type="Pfam" id="PF04547">
    <property type="entry name" value="Anoctamin"/>
    <property type="match status" value="1"/>
</dbReference>
<feature type="transmembrane region" description="Helical" evidence="6">
    <location>
        <begin position="367"/>
        <end position="389"/>
    </location>
</feature>
<dbReference type="PANTHER" id="PTHR12308:SF73">
    <property type="entry name" value="ANOCTAMIN"/>
    <property type="match status" value="1"/>
</dbReference>
<proteinExistence type="predicted"/>
<feature type="region of interest" description="Disordered" evidence="5">
    <location>
        <begin position="658"/>
        <end position="719"/>
    </location>
</feature>
<dbReference type="PANTHER" id="PTHR12308">
    <property type="entry name" value="ANOCTAMIN"/>
    <property type="match status" value="1"/>
</dbReference>
<feature type="compositionally biased region" description="Basic and acidic residues" evidence="5">
    <location>
        <begin position="658"/>
        <end position="668"/>
    </location>
</feature>
<evidence type="ECO:0000256" key="5">
    <source>
        <dbReference type="SAM" id="MobiDB-lite"/>
    </source>
</evidence>
<feature type="region of interest" description="Disordered" evidence="5">
    <location>
        <begin position="745"/>
        <end position="782"/>
    </location>
</feature>
<feature type="transmembrane region" description="Helical" evidence="6">
    <location>
        <begin position="265"/>
        <end position="289"/>
    </location>
</feature>
<feature type="transmembrane region" description="Helical" evidence="6">
    <location>
        <begin position="453"/>
        <end position="475"/>
    </location>
</feature>
<feature type="transmembrane region" description="Helical" evidence="6">
    <location>
        <begin position="226"/>
        <end position="253"/>
    </location>
</feature>
<evidence type="ECO:0000256" key="4">
    <source>
        <dbReference type="ARBA" id="ARBA00023136"/>
    </source>
</evidence>
<evidence type="ECO:0000259" key="7">
    <source>
        <dbReference type="Pfam" id="PF04547"/>
    </source>
</evidence>
<dbReference type="AlphaFoldDB" id="A0AAV5S1A7"/>
<evidence type="ECO:0000256" key="6">
    <source>
        <dbReference type="SAM" id="Phobius"/>
    </source>
</evidence>
<feature type="transmembrane region" description="Helical" evidence="6">
    <location>
        <begin position="310"/>
        <end position="331"/>
    </location>
</feature>
<feature type="transmembrane region" description="Helical" evidence="6">
    <location>
        <begin position="165"/>
        <end position="187"/>
    </location>
</feature>
<keyword evidence="3 6" id="KW-1133">Transmembrane helix</keyword>
<dbReference type="GO" id="GO:0032541">
    <property type="term" value="C:cortical endoplasmic reticulum"/>
    <property type="evidence" value="ECO:0007669"/>
    <property type="project" value="TreeGrafter"/>
</dbReference>
<evidence type="ECO:0000313" key="9">
    <source>
        <dbReference type="Proteomes" id="UP001377567"/>
    </source>
</evidence>